<gene>
    <name evidence="2" type="ORF">PR003_g23149</name>
</gene>
<dbReference type="Proteomes" id="UP000434957">
    <property type="component" value="Unassembled WGS sequence"/>
</dbReference>
<evidence type="ECO:0000313" key="2">
    <source>
        <dbReference type="EMBL" id="KAE9298766.1"/>
    </source>
</evidence>
<organism evidence="2 3">
    <name type="scientific">Phytophthora rubi</name>
    <dbReference type="NCBI Taxonomy" id="129364"/>
    <lineage>
        <taxon>Eukaryota</taxon>
        <taxon>Sar</taxon>
        <taxon>Stramenopiles</taxon>
        <taxon>Oomycota</taxon>
        <taxon>Peronosporomycetes</taxon>
        <taxon>Peronosporales</taxon>
        <taxon>Peronosporaceae</taxon>
        <taxon>Phytophthora</taxon>
    </lineage>
</organism>
<name>A0A6A4D1R4_9STRA</name>
<keyword evidence="3" id="KW-1185">Reference proteome</keyword>
<sequence>MSNIGRSGAPVLQQESPPVASPPPAPVRTRRIQVKAAVSYQGMLGPATKRARKICPRYEIDMLIDHRTEAGTEHSGGVTPLRRDCRVMTTVDRLGRRRRRRRALKMRKEEVCIVGASANGWFCGQACDIRHAISRVRINGVYYLIESDHYGHMRCTTAALRRLLARIGKIYAIEERIEIR</sequence>
<dbReference type="EMBL" id="QXFT01002406">
    <property type="protein sequence ID" value="KAE9298766.1"/>
    <property type="molecule type" value="Genomic_DNA"/>
</dbReference>
<dbReference type="AlphaFoldDB" id="A0A6A4D1R4"/>
<evidence type="ECO:0000256" key="1">
    <source>
        <dbReference type="SAM" id="MobiDB-lite"/>
    </source>
</evidence>
<evidence type="ECO:0000313" key="3">
    <source>
        <dbReference type="Proteomes" id="UP000434957"/>
    </source>
</evidence>
<protein>
    <submittedName>
        <fullName evidence="2">Uncharacterized protein</fullName>
    </submittedName>
</protein>
<reference evidence="2 3" key="1">
    <citation type="submission" date="2018-08" db="EMBL/GenBank/DDBJ databases">
        <title>Genomic investigation of the strawberry pathogen Phytophthora fragariae indicates pathogenicity is determined by transcriptional variation in three key races.</title>
        <authorList>
            <person name="Adams T.M."/>
            <person name="Armitage A.D."/>
            <person name="Sobczyk M.K."/>
            <person name="Bates H.J."/>
            <person name="Dunwell J.M."/>
            <person name="Nellist C.F."/>
            <person name="Harrison R.J."/>
        </authorList>
    </citation>
    <scope>NUCLEOTIDE SEQUENCE [LARGE SCALE GENOMIC DNA]</scope>
    <source>
        <strain evidence="2 3">SCRP333</strain>
    </source>
</reference>
<proteinExistence type="predicted"/>
<feature type="region of interest" description="Disordered" evidence="1">
    <location>
        <begin position="1"/>
        <end position="28"/>
    </location>
</feature>
<comment type="caution">
    <text evidence="2">The sequence shown here is derived from an EMBL/GenBank/DDBJ whole genome shotgun (WGS) entry which is preliminary data.</text>
</comment>
<accession>A0A6A4D1R4</accession>